<protein>
    <recommendedName>
        <fullName evidence="3">ATP-grasp domain-containing protein</fullName>
    </recommendedName>
</protein>
<sequence>MQATPSKNNLLQHFLWLRAALAEAGCEAILDFTSFNTLVRRGAEQWLLYPKFLAVTRGEQRYAAAPGPDVTTFAGWLPYQRKHWPLAADKLAFKEYARQAQLPVPEHSTDPQARINRVLVKHAHTSFGDGIAGPFLSSTEHALQPERGEFFERFVEGKILKVWYWEGQPLCMEMDEPPSVRGDGSSTIGQLILKRASLHKAYLPEESQALLARSVPLLQYCKTSLDTVLPRGQRQIVEFRYGSQLLHPRARSVVDLRTPPDAAPYPTLMPLLRSAGLRLQAAIPAAQQRHTLFTVDAVLDRLNQPWLLEMNSNPAVHPLVYPAIVASVMGAPGVSAP</sequence>
<keyword evidence="2" id="KW-1185">Reference proteome</keyword>
<evidence type="ECO:0000313" key="2">
    <source>
        <dbReference type="Proteomes" id="UP000184339"/>
    </source>
</evidence>
<dbReference type="EMBL" id="FRCX01000005">
    <property type="protein sequence ID" value="SHN17636.1"/>
    <property type="molecule type" value="Genomic_DNA"/>
</dbReference>
<dbReference type="STRING" id="551987.SAMN05192549_105167"/>
<evidence type="ECO:0000313" key="1">
    <source>
        <dbReference type="EMBL" id="SHN17636.1"/>
    </source>
</evidence>
<accession>A0A1M7PK83</accession>
<reference evidence="2" key="1">
    <citation type="submission" date="2016-11" db="EMBL/GenBank/DDBJ databases">
        <authorList>
            <person name="Varghese N."/>
            <person name="Submissions S."/>
        </authorList>
    </citation>
    <scope>NUCLEOTIDE SEQUENCE [LARGE SCALE GENOMIC DNA]</scope>
    <source>
        <strain evidence="2">Sac-22</strain>
    </source>
</reference>
<dbReference type="Proteomes" id="UP000184339">
    <property type="component" value="Unassembled WGS sequence"/>
</dbReference>
<dbReference type="SUPFAM" id="SSF56059">
    <property type="entry name" value="Glutathione synthetase ATP-binding domain-like"/>
    <property type="match status" value="1"/>
</dbReference>
<dbReference type="OrthoDB" id="9116800at2"/>
<gene>
    <name evidence="1" type="ORF">SAMN05192549_105167</name>
</gene>
<evidence type="ECO:0008006" key="3">
    <source>
        <dbReference type="Google" id="ProtNLM"/>
    </source>
</evidence>
<organism evidence="1 2">
    <name type="scientific">Duganella sacchari</name>
    <dbReference type="NCBI Taxonomy" id="551987"/>
    <lineage>
        <taxon>Bacteria</taxon>
        <taxon>Pseudomonadati</taxon>
        <taxon>Pseudomonadota</taxon>
        <taxon>Betaproteobacteria</taxon>
        <taxon>Burkholderiales</taxon>
        <taxon>Oxalobacteraceae</taxon>
        <taxon>Telluria group</taxon>
        <taxon>Duganella</taxon>
    </lineage>
</organism>
<dbReference type="RefSeq" id="WP_072784920.1">
    <property type="nucleotide sequence ID" value="NZ_FRCX01000005.1"/>
</dbReference>
<proteinExistence type="predicted"/>
<name>A0A1M7PK83_9BURK</name>
<dbReference type="AlphaFoldDB" id="A0A1M7PK83"/>